<sequence length="392" mass="43733">MYDFTKVVDRSHTNSVKWQGTDNELPLSIADMEFAVAPEIVKAMHTKLTTPYFGYEYVPLAFFQAISEWYQTQHQTQISTAWMLFCNGVVPALSSMIRRLSQPGDQVVVQTPVYDIFFHSIENNGRHVLESPLSYDPHQAHYSIDWADLEAKLAQPLSKIMLLCNPHNPIGRVWSRVELQNIIQLCQQYHVWLISDEIHGDLVLGQPAYTPVAALPPALLTNVAACISPSKTFNLAALHSACVIVPDPDLRATISRGFNNDELAEPNLLAVPATIAAYQQGQTWLQELLQVLTANRQQVTAWLNQLPVNLQLASANATYLLWFDVSSMTANAQELATFIKQQTGLILNAGNVYRGNGAHFLRLNSACPPAMLKQALSRFQTGLINFVPSKNH</sequence>
<dbReference type="OrthoDB" id="9802872at2"/>
<protein>
    <recommendedName>
        <fullName evidence="2">cysteine-S-conjugate beta-lyase</fullName>
        <ecNumber evidence="2">4.4.1.13</ecNumber>
    </recommendedName>
</protein>
<comment type="caution">
    <text evidence="7">The sequence shown here is derived from an EMBL/GenBank/DDBJ whole genome shotgun (WGS) entry which is preliminary data.</text>
</comment>
<name>A0A0F4LVD5_9LACO</name>
<dbReference type="CDD" id="cd00609">
    <property type="entry name" value="AAT_like"/>
    <property type="match status" value="1"/>
</dbReference>
<accession>A0A0F4LVD5</accession>
<dbReference type="Pfam" id="PF00155">
    <property type="entry name" value="Aminotran_1_2"/>
    <property type="match status" value="1"/>
</dbReference>
<comment type="cofactor">
    <cofactor evidence="1">
        <name>pyridoxal 5'-phosphate</name>
        <dbReference type="ChEBI" id="CHEBI:597326"/>
    </cofactor>
</comment>
<keyword evidence="4" id="KW-0456">Lyase</keyword>
<evidence type="ECO:0000256" key="5">
    <source>
        <dbReference type="ARBA" id="ARBA00037974"/>
    </source>
</evidence>
<gene>
    <name evidence="7" type="ORF">JG30_05410</name>
</gene>
<dbReference type="PANTHER" id="PTHR43525">
    <property type="entry name" value="PROTEIN MALY"/>
    <property type="match status" value="1"/>
</dbReference>
<evidence type="ECO:0000313" key="7">
    <source>
        <dbReference type="EMBL" id="KJY62338.1"/>
    </source>
</evidence>
<dbReference type="InterPro" id="IPR051798">
    <property type="entry name" value="Class-II_PLP-Dep_Aminotrans"/>
</dbReference>
<evidence type="ECO:0000313" key="8">
    <source>
        <dbReference type="Proteomes" id="UP000033558"/>
    </source>
</evidence>
<keyword evidence="3" id="KW-0663">Pyridoxal phosphate</keyword>
<evidence type="ECO:0000256" key="3">
    <source>
        <dbReference type="ARBA" id="ARBA00022898"/>
    </source>
</evidence>
<organism evidence="7 8">
    <name type="scientific">Bombilactobacillus mellifer</name>
    <dbReference type="NCBI Taxonomy" id="1218492"/>
    <lineage>
        <taxon>Bacteria</taxon>
        <taxon>Bacillati</taxon>
        <taxon>Bacillota</taxon>
        <taxon>Bacilli</taxon>
        <taxon>Lactobacillales</taxon>
        <taxon>Lactobacillaceae</taxon>
        <taxon>Bombilactobacillus</taxon>
    </lineage>
</organism>
<dbReference type="RefSeq" id="WP_046315978.1">
    <property type="nucleotide sequence ID" value="NZ_JBHSZT010000001.1"/>
</dbReference>
<dbReference type="STRING" id="1218492.JG30_05410"/>
<dbReference type="InterPro" id="IPR015424">
    <property type="entry name" value="PyrdxlP-dep_Trfase"/>
</dbReference>
<reference evidence="7 8" key="1">
    <citation type="submission" date="2015-01" db="EMBL/GenBank/DDBJ databases">
        <title>Comparative genomics of the lactic acid bacteria isolated from the honey bee gut.</title>
        <authorList>
            <person name="Ellegaard K.M."/>
            <person name="Tamarit D."/>
            <person name="Javelind E."/>
            <person name="Olofsson T."/>
            <person name="Andersson S.G."/>
            <person name="Vasquez A."/>
        </authorList>
    </citation>
    <scope>NUCLEOTIDE SEQUENCE [LARGE SCALE GENOMIC DNA]</scope>
    <source>
        <strain evidence="7 8">Bin4</strain>
    </source>
</reference>
<dbReference type="Gene3D" id="3.40.640.10">
    <property type="entry name" value="Type I PLP-dependent aspartate aminotransferase-like (Major domain)"/>
    <property type="match status" value="1"/>
</dbReference>
<dbReference type="InterPro" id="IPR015422">
    <property type="entry name" value="PyrdxlP-dep_Trfase_small"/>
</dbReference>
<dbReference type="Gene3D" id="3.90.1150.10">
    <property type="entry name" value="Aspartate Aminotransferase, domain 1"/>
    <property type="match status" value="1"/>
</dbReference>
<dbReference type="EMBL" id="JXJQ01000006">
    <property type="protein sequence ID" value="KJY62338.1"/>
    <property type="molecule type" value="Genomic_DNA"/>
</dbReference>
<evidence type="ECO:0000256" key="1">
    <source>
        <dbReference type="ARBA" id="ARBA00001933"/>
    </source>
</evidence>
<dbReference type="GO" id="GO:0008483">
    <property type="term" value="F:transaminase activity"/>
    <property type="evidence" value="ECO:0007669"/>
    <property type="project" value="UniProtKB-KW"/>
</dbReference>
<dbReference type="AlphaFoldDB" id="A0A0F4LVD5"/>
<dbReference type="GO" id="GO:0030170">
    <property type="term" value="F:pyridoxal phosphate binding"/>
    <property type="evidence" value="ECO:0007669"/>
    <property type="project" value="InterPro"/>
</dbReference>
<dbReference type="PANTHER" id="PTHR43525:SF1">
    <property type="entry name" value="PROTEIN MALY"/>
    <property type="match status" value="1"/>
</dbReference>
<dbReference type="SUPFAM" id="SSF53383">
    <property type="entry name" value="PLP-dependent transferases"/>
    <property type="match status" value="1"/>
</dbReference>
<keyword evidence="7" id="KW-0808">Transferase</keyword>
<dbReference type="Proteomes" id="UP000033558">
    <property type="component" value="Unassembled WGS sequence"/>
</dbReference>
<keyword evidence="7" id="KW-0032">Aminotransferase</keyword>
<proteinExistence type="inferred from homology"/>
<dbReference type="InterPro" id="IPR004839">
    <property type="entry name" value="Aminotransferase_I/II_large"/>
</dbReference>
<evidence type="ECO:0000256" key="4">
    <source>
        <dbReference type="ARBA" id="ARBA00023239"/>
    </source>
</evidence>
<dbReference type="PATRIC" id="fig|1218492.5.peg.667"/>
<comment type="similarity">
    <text evidence="5">Belongs to the class-II pyridoxal-phosphate-dependent aminotransferase family. MalY/PatB cystathionine beta-lyase subfamily.</text>
</comment>
<evidence type="ECO:0000259" key="6">
    <source>
        <dbReference type="Pfam" id="PF00155"/>
    </source>
</evidence>
<dbReference type="NCBIfam" id="TIGR04350">
    <property type="entry name" value="C_S_lyase_PatB"/>
    <property type="match status" value="1"/>
</dbReference>
<dbReference type="GO" id="GO:0047804">
    <property type="term" value="F:cysteine-S-conjugate beta-lyase activity"/>
    <property type="evidence" value="ECO:0007669"/>
    <property type="project" value="UniProtKB-EC"/>
</dbReference>
<dbReference type="InterPro" id="IPR015421">
    <property type="entry name" value="PyrdxlP-dep_Trfase_major"/>
</dbReference>
<keyword evidence="8" id="KW-1185">Reference proteome</keyword>
<feature type="domain" description="Aminotransferase class I/classII large" evidence="6">
    <location>
        <begin position="25"/>
        <end position="379"/>
    </location>
</feature>
<dbReference type="EC" id="4.4.1.13" evidence="2"/>
<evidence type="ECO:0000256" key="2">
    <source>
        <dbReference type="ARBA" id="ARBA00012224"/>
    </source>
</evidence>
<dbReference type="InterPro" id="IPR027619">
    <property type="entry name" value="C-S_lyase_PatB-like"/>
</dbReference>
<dbReference type="HOGENOM" id="CLU_017584_15_0_9"/>